<protein>
    <recommendedName>
        <fullName evidence="1">Reverse transcriptase domain-containing protein</fullName>
    </recommendedName>
</protein>
<feature type="domain" description="Reverse transcriptase" evidence="1">
    <location>
        <begin position="325"/>
        <end position="582"/>
    </location>
</feature>
<dbReference type="PROSITE" id="PS50878">
    <property type="entry name" value="RT_POL"/>
    <property type="match status" value="1"/>
</dbReference>
<dbReference type="Proteomes" id="UP001281410">
    <property type="component" value="Unassembled WGS sequence"/>
</dbReference>
<evidence type="ECO:0000313" key="2">
    <source>
        <dbReference type="EMBL" id="KAK3204582.1"/>
    </source>
</evidence>
<sequence length="582" mass="65795">MCSSQNGSPWIVLGDFNVSRSVGESIGGYSRISSAMEDFNDCLQSSELDDLRFSGFLHTWCNKRINSCISRKLDRVLVNNDLLVKFENSEAIFLPPSISDHCPSVVKLGLQGIKKDRPFKIFNFPTDRADFLPLVERCWREQVHGTMQYKFYSKLRNLKKVLKTLNNDKLITCYTTTLKAEEDLLRQKSRIQWNKAGDRNASYFFKAINGKRNRSKIHIIIGDDGSLIEGDILVKKEAIRHFHTILGCSRPVSHGVGSTLSNIIDKVISNEQANFIGRDVTDDGIREVCFSFHPNKAPGPDGFNAHFFKITWDIVGEDFISAIQEFFRSGLLLKEVNDTILALVPKVPNPSKMEDFRPISCCNTLYKIIAKIITNRIKPCLPDIISSSQSAFVAGRSIGDNILLMQELMRNYHKDTSCPRLALKVDLMKAFDMVHWGFLLETLAAFDFPPKVIMWIKACLTTPKFSISFNGELAGFFSRKRGLRQGDPISPYPFVIAMEVLSKILAKRIEDSPSFKFHWRCDKIKLSHLCFSDNHIMLCHGSLFSARVVKAALDEFSLLSGLHTNHAKSNIFTSGVSTTINQ</sequence>
<dbReference type="Pfam" id="PF00078">
    <property type="entry name" value="RVT_1"/>
    <property type="match status" value="1"/>
</dbReference>
<name>A0AAE0E1S1_9ROSI</name>
<dbReference type="PANTHER" id="PTHR46890">
    <property type="entry name" value="NON-LTR RETROLELEMENT REVERSE TRANSCRIPTASE-LIKE PROTEIN-RELATED"/>
    <property type="match status" value="1"/>
</dbReference>
<organism evidence="2 3">
    <name type="scientific">Dipteronia sinensis</name>
    <dbReference type="NCBI Taxonomy" id="43782"/>
    <lineage>
        <taxon>Eukaryota</taxon>
        <taxon>Viridiplantae</taxon>
        <taxon>Streptophyta</taxon>
        <taxon>Embryophyta</taxon>
        <taxon>Tracheophyta</taxon>
        <taxon>Spermatophyta</taxon>
        <taxon>Magnoliopsida</taxon>
        <taxon>eudicotyledons</taxon>
        <taxon>Gunneridae</taxon>
        <taxon>Pentapetalae</taxon>
        <taxon>rosids</taxon>
        <taxon>malvids</taxon>
        <taxon>Sapindales</taxon>
        <taxon>Sapindaceae</taxon>
        <taxon>Hippocastanoideae</taxon>
        <taxon>Acereae</taxon>
        <taxon>Dipteronia</taxon>
    </lineage>
</organism>
<dbReference type="SUPFAM" id="SSF56672">
    <property type="entry name" value="DNA/RNA polymerases"/>
    <property type="match status" value="1"/>
</dbReference>
<accession>A0AAE0E1S1</accession>
<comment type="caution">
    <text evidence="2">The sequence shown here is derived from an EMBL/GenBank/DDBJ whole genome shotgun (WGS) entry which is preliminary data.</text>
</comment>
<dbReference type="PANTHER" id="PTHR46890:SF48">
    <property type="entry name" value="RNA-DIRECTED DNA POLYMERASE"/>
    <property type="match status" value="1"/>
</dbReference>
<dbReference type="AlphaFoldDB" id="A0AAE0E1S1"/>
<gene>
    <name evidence="2" type="ORF">Dsin_018628</name>
</gene>
<evidence type="ECO:0000259" key="1">
    <source>
        <dbReference type="PROSITE" id="PS50878"/>
    </source>
</evidence>
<dbReference type="SUPFAM" id="SSF56219">
    <property type="entry name" value="DNase I-like"/>
    <property type="match status" value="1"/>
</dbReference>
<dbReference type="EMBL" id="JANJYJ010000006">
    <property type="protein sequence ID" value="KAK3204582.1"/>
    <property type="molecule type" value="Genomic_DNA"/>
</dbReference>
<dbReference type="InterPro" id="IPR036691">
    <property type="entry name" value="Endo/exonu/phosph_ase_sf"/>
</dbReference>
<evidence type="ECO:0000313" key="3">
    <source>
        <dbReference type="Proteomes" id="UP001281410"/>
    </source>
</evidence>
<reference evidence="2" key="1">
    <citation type="journal article" date="2023" name="Plant J.">
        <title>Genome sequences and population genomics provide insights into the demographic history, inbreeding, and mutation load of two 'living fossil' tree species of Dipteronia.</title>
        <authorList>
            <person name="Feng Y."/>
            <person name="Comes H.P."/>
            <person name="Chen J."/>
            <person name="Zhu S."/>
            <person name="Lu R."/>
            <person name="Zhang X."/>
            <person name="Li P."/>
            <person name="Qiu J."/>
            <person name="Olsen K.M."/>
            <person name="Qiu Y."/>
        </authorList>
    </citation>
    <scope>NUCLEOTIDE SEQUENCE</scope>
    <source>
        <strain evidence="2">NBL</strain>
    </source>
</reference>
<dbReference type="InterPro" id="IPR043502">
    <property type="entry name" value="DNA/RNA_pol_sf"/>
</dbReference>
<dbReference type="Gene3D" id="3.60.10.10">
    <property type="entry name" value="Endonuclease/exonuclease/phosphatase"/>
    <property type="match status" value="1"/>
</dbReference>
<dbReference type="InterPro" id="IPR052343">
    <property type="entry name" value="Retrotransposon-Effector_Assoc"/>
</dbReference>
<keyword evidence="3" id="KW-1185">Reference proteome</keyword>
<proteinExistence type="predicted"/>
<dbReference type="InterPro" id="IPR000477">
    <property type="entry name" value="RT_dom"/>
</dbReference>
<dbReference type="CDD" id="cd01650">
    <property type="entry name" value="RT_nLTR_like"/>
    <property type="match status" value="1"/>
</dbReference>